<keyword evidence="2" id="KW-1185">Reference proteome</keyword>
<protein>
    <submittedName>
        <fullName evidence="3">Rab-like protein 6</fullName>
    </submittedName>
</protein>
<feature type="compositionally biased region" description="Basic residues" evidence="1">
    <location>
        <begin position="591"/>
        <end position="605"/>
    </location>
</feature>
<feature type="compositionally biased region" description="Polar residues" evidence="1">
    <location>
        <begin position="522"/>
        <end position="548"/>
    </location>
</feature>
<organism evidence="2 3">
    <name type="scientific">Ditylenchus dipsaci</name>
    <dbReference type="NCBI Taxonomy" id="166011"/>
    <lineage>
        <taxon>Eukaryota</taxon>
        <taxon>Metazoa</taxon>
        <taxon>Ecdysozoa</taxon>
        <taxon>Nematoda</taxon>
        <taxon>Chromadorea</taxon>
        <taxon>Rhabditida</taxon>
        <taxon>Tylenchina</taxon>
        <taxon>Tylenchomorpha</taxon>
        <taxon>Sphaerularioidea</taxon>
        <taxon>Anguinidae</taxon>
        <taxon>Anguininae</taxon>
        <taxon>Ditylenchus</taxon>
    </lineage>
</organism>
<dbReference type="InterPro" id="IPR040385">
    <property type="entry name" value="RABL6"/>
</dbReference>
<dbReference type="Proteomes" id="UP000887574">
    <property type="component" value="Unplaced"/>
</dbReference>
<accession>A0A915CN90</accession>
<dbReference type="WBParaSite" id="jg10788">
    <property type="protein sequence ID" value="jg10788"/>
    <property type="gene ID" value="jg10788"/>
</dbReference>
<feature type="region of interest" description="Disordered" evidence="1">
    <location>
        <begin position="320"/>
        <end position="356"/>
    </location>
</feature>
<dbReference type="SUPFAM" id="SSF52540">
    <property type="entry name" value="P-loop containing nucleoside triphosphate hydrolases"/>
    <property type="match status" value="1"/>
</dbReference>
<feature type="compositionally biased region" description="Polar residues" evidence="1">
    <location>
        <begin position="13"/>
        <end position="30"/>
    </location>
</feature>
<dbReference type="GO" id="GO:0003924">
    <property type="term" value="F:GTPase activity"/>
    <property type="evidence" value="ECO:0007669"/>
    <property type="project" value="InterPro"/>
</dbReference>
<dbReference type="PANTHER" id="PTHR14932:SF1">
    <property type="entry name" value="RAB-LIKE PROTEIN 6"/>
    <property type="match status" value="1"/>
</dbReference>
<sequence length="636" mass="70659">MITALKKKFGGPNSENPGTPAGTMTQNNLPKPVNNSMFPSPSNISKHRAIGGRKSPMTTPAGVNVVSAELQKKFAHGVNFNMKVIIRGDRNSGKTSLWRRLQGHPFDESYCPTQEIQVANITWNYRTFDHIVKLDIWDVVDEGVKKRQPNQFLKLENNPSPDGCSPSFEMFENAACDASIVDVYKNCNGVLLLFDVTKAWTWGYVQRELDRIPSQIPVLIMANKVDLHTERQVREEECLAFLQTFERKPTINGRIIAPIRYSQCSMKSAQGLKFLYNFFNVPFLFLQREYLETALEANSRDLDIAQQELDLYQDSGASKNFANKPVRNKEDNSLNEEAHMEQKIATESSIPSSYPSQPRNTFVHKHKVLSNQIPLKESSSKKKQIFATNKFSSGSNSSGDDNKMVDMYEEDFDSTDEIQQSQPVVLVHRADKCSPQLALGDLHLEKNLKTTASLESPGSQIDAWFSSANTPTEETEKPKCWSSADHTGLKEQISGTTRNPLVAHFSDNDGNSSNSDAEMSDETPSNTYTVESSTSCSTTGFTHVVSPNTKKSKQLVSSSSTLTSISGPKEGATLCVKPKVKKAANPDVASVKKKRKSEGKKTKKSATKDIPASNLLSEDLDFSIDQPNASEMYDPL</sequence>
<dbReference type="InterPro" id="IPR027417">
    <property type="entry name" value="P-loop_NTPase"/>
</dbReference>
<dbReference type="InterPro" id="IPR001806">
    <property type="entry name" value="Small_GTPase"/>
</dbReference>
<dbReference type="GO" id="GO:0005829">
    <property type="term" value="C:cytosol"/>
    <property type="evidence" value="ECO:0007669"/>
    <property type="project" value="TreeGrafter"/>
</dbReference>
<reference evidence="3" key="1">
    <citation type="submission" date="2022-11" db="UniProtKB">
        <authorList>
            <consortium name="WormBaseParasite"/>
        </authorList>
    </citation>
    <scope>IDENTIFICATION</scope>
</reference>
<dbReference type="PROSITE" id="PS51419">
    <property type="entry name" value="RAB"/>
    <property type="match status" value="1"/>
</dbReference>
<dbReference type="Pfam" id="PF08477">
    <property type="entry name" value="Roc"/>
    <property type="match status" value="1"/>
</dbReference>
<dbReference type="GO" id="GO:0005525">
    <property type="term" value="F:GTP binding"/>
    <property type="evidence" value="ECO:0007669"/>
    <property type="project" value="InterPro"/>
</dbReference>
<proteinExistence type="predicted"/>
<feature type="region of interest" description="Disordered" evidence="1">
    <location>
        <begin position="1"/>
        <end position="30"/>
    </location>
</feature>
<evidence type="ECO:0000313" key="2">
    <source>
        <dbReference type="Proteomes" id="UP000887574"/>
    </source>
</evidence>
<evidence type="ECO:0000256" key="1">
    <source>
        <dbReference type="SAM" id="MobiDB-lite"/>
    </source>
</evidence>
<dbReference type="PANTHER" id="PTHR14932">
    <property type="entry name" value="RAS GTPASE-RELATED"/>
    <property type="match status" value="1"/>
</dbReference>
<dbReference type="AlphaFoldDB" id="A0A915CN90"/>
<feature type="compositionally biased region" description="Polar residues" evidence="1">
    <location>
        <begin position="345"/>
        <end position="356"/>
    </location>
</feature>
<dbReference type="SMART" id="SM00175">
    <property type="entry name" value="RAB"/>
    <property type="match status" value="1"/>
</dbReference>
<dbReference type="Gene3D" id="3.40.50.300">
    <property type="entry name" value="P-loop containing nucleotide triphosphate hydrolases"/>
    <property type="match status" value="1"/>
</dbReference>
<evidence type="ECO:0000313" key="3">
    <source>
        <dbReference type="WBParaSite" id="jg10788"/>
    </source>
</evidence>
<feature type="compositionally biased region" description="Low complexity" evidence="1">
    <location>
        <begin position="554"/>
        <end position="566"/>
    </location>
</feature>
<dbReference type="GO" id="GO:0005634">
    <property type="term" value="C:nucleus"/>
    <property type="evidence" value="ECO:0007669"/>
    <property type="project" value="TreeGrafter"/>
</dbReference>
<feature type="region of interest" description="Disordered" evidence="1">
    <location>
        <begin position="492"/>
        <end position="636"/>
    </location>
</feature>
<dbReference type="Pfam" id="PF00071">
    <property type="entry name" value="Ras"/>
    <property type="match status" value="1"/>
</dbReference>
<name>A0A915CN90_9BILA</name>
<feature type="compositionally biased region" description="Basic and acidic residues" evidence="1">
    <location>
        <begin position="327"/>
        <end position="344"/>
    </location>
</feature>